<protein>
    <recommendedName>
        <fullName evidence="3">Hyaluronan/mRNA-binding protein domain-containing protein</fullName>
    </recommendedName>
</protein>
<feature type="region of interest" description="Disordered" evidence="1">
    <location>
        <begin position="56"/>
        <end position="107"/>
    </location>
</feature>
<dbReference type="EMBL" id="KK198763">
    <property type="protein sequence ID" value="KCW48766.1"/>
    <property type="molecule type" value="Genomic_DNA"/>
</dbReference>
<feature type="region of interest" description="Disordered" evidence="1">
    <location>
        <begin position="1"/>
        <end position="24"/>
    </location>
</feature>
<name>A0A059A511_EUCGR</name>
<evidence type="ECO:0000256" key="1">
    <source>
        <dbReference type="SAM" id="MobiDB-lite"/>
    </source>
</evidence>
<dbReference type="STRING" id="71139.A0A059A511"/>
<organism evidence="2">
    <name type="scientific">Eucalyptus grandis</name>
    <name type="common">Flooded gum</name>
    <dbReference type="NCBI Taxonomy" id="71139"/>
    <lineage>
        <taxon>Eukaryota</taxon>
        <taxon>Viridiplantae</taxon>
        <taxon>Streptophyta</taxon>
        <taxon>Embryophyta</taxon>
        <taxon>Tracheophyta</taxon>
        <taxon>Spermatophyta</taxon>
        <taxon>Magnoliopsida</taxon>
        <taxon>eudicotyledons</taxon>
        <taxon>Gunneridae</taxon>
        <taxon>Pentapetalae</taxon>
        <taxon>rosids</taxon>
        <taxon>malvids</taxon>
        <taxon>Myrtales</taxon>
        <taxon>Myrtaceae</taxon>
        <taxon>Myrtoideae</taxon>
        <taxon>Eucalypteae</taxon>
        <taxon>Eucalyptus</taxon>
    </lineage>
</organism>
<dbReference type="Gramene" id="KCW48766">
    <property type="protein sequence ID" value="KCW48766"/>
    <property type="gene ID" value="EUGRSUZ_K02410"/>
</dbReference>
<dbReference type="eggNOG" id="ENOG502S1XX">
    <property type="taxonomic scope" value="Eukaryota"/>
</dbReference>
<proteinExistence type="predicted"/>
<dbReference type="AlphaFoldDB" id="A0A059A511"/>
<reference evidence="2" key="1">
    <citation type="submission" date="2013-07" db="EMBL/GenBank/DDBJ databases">
        <title>The genome of Eucalyptus grandis.</title>
        <authorList>
            <person name="Schmutz J."/>
            <person name="Hayes R."/>
            <person name="Myburg A."/>
            <person name="Tuskan G."/>
            <person name="Grattapaglia D."/>
            <person name="Rokhsar D.S."/>
        </authorList>
    </citation>
    <scope>NUCLEOTIDE SEQUENCE</scope>
    <source>
        <tissue evidence="2">Leaf extractions</tissue>
    </source>
</reference>
<gene>
    <name evidence="2" type="ORF">EUGRSUZ_K02410</name>
</gene>
<evidence type="ECO:0000313" key="2">
    <source>
        <dbReference type="EMBL" id="KCW48766.1"/>
    </source>
</evidence>
<evidence type="ECO:0008006" key="3">
    <source>
        <dbReference type="Google" id="ProtNLM"/>
    </source>
</evidence>
<dbReference type="OMA" id="GGKRTWE"/>
<accession>A0A059A511</accession>
<dbReference type="FunCoup" id="A0A059A511">
    <property type="interactions" value="106"/>
</dbReference>
<sequence>MMKRVDRRKDTTTLPVVTRDEEGKKRVAKIEVEAHKVDTVKYLERKLMDKGVQRMERHPADGLGGIGRPPPKAGRGGKYTWEGPEDPAESELAPTPPAIDEKDPNYVDEEAEEKVIRGEDGEVAGLVVGEVEVPKAREVGVARIEVDPNLKVFQQED</sequence>
<dbReference type="InParanoid" id="A0A059A511"/>